<dbReference type="Pfam" id="PF00593">
    <property type="entry name" value="TonB_dep_Rec_b-barrel"/>
    <property type="match status" value="1"/>
</dbReference>
<comment type="similarity">
    <text evidence="11 12">Belongs to the TonB-dependent receptor family.</text>
</comment>
<evidence type="ECO:0000256" key="3">
    <source>
        <dbReference type="ARBA" id="ARBA00022452"/>
    </source>
</evidence>
<accession>A0A0J7XPL6</accession>
<evidence type="ECO:0000313" key="16">
    <source>
        <dbReference type="EMBL" id="KMS53622.1"/>
    </source>
</evidence>
<keyword evidence="8 12" id="KW-0798">TonB box</keyword>
<dbReference type="InterPro" id="IPR036942">
    <property type="entry name" value="Beta-barrel_TonB_sf"/>
</dbReference>
<evidence type="ECO:0000256" key="7">
    <source>
        <dbReference type="ARBA" id="ARBA00023065"/>
    </source>
</evidence>
<dbReference type="EMBL" id="JACU01000007">
    <property type="protein sequence ID" value="KMS53622.1"/>
    <property type="molecule type" value="Genomic_DNA"/>
</dbReference>
<evidence type="ECO:0000256" key="10">
    <source>
        <dbReference type="ARBA" id="ARBA00023237"/>
    </source>
</evidence>
<dbReference type="InterPro" id="IPR000531">
    <property type="entry name" value="Beta-barrel_TonB"/>
</dbReference>
<proteinExistence type="inferred from homology"/>
<feature type="domain" description="TonB-dependent receptor plug" evidence="15">
    <location>
        <begin position="52"/>
        <end position="161"/>
    </location>
</feature>
<dbReference type="GO" id="GO:0006826">
    <property type="term" value="P:iron ion transport"/>
    <property type="evidence" value="ECO:0007669"/>
    <property type="project" value="UniProtKB-KW"/>
</dbReference>
<dbReference type="InterPro" id="IPR039426">
    <property type="entry name" value="TonB-dep_rcpt-like"/>
</dbReference>
<sequence>MKNGLLLAASVLALSATPARAQSASPPEGQAEEKTVGIGEIIVTARQRSESLQTVPVAVAAMDAAMIERSFIPDVDSIEKFMPNVELGRHPFTGGGMSASIRGISFGDLDRAFEPAVAVSVDGVFLASNTGAMMDTFDIEAIEVLRGPQGTLFGRNTIGGVISIKRTKPTMDWGLKGQVTVGSYNVREYKAIANIPIVADTVGLKVGGYRERSDSFTRRISDGKREDGIDRYSIFGALRFNPGSAFDATLSVDRIQDRSHYPSLVPISAANQTFCIAFGACIGTQGQQIADSGNKLALDDYPFYARLQHTAVTLNAKLDVIDGISIESITNYTRQKDGLNIENTGAAPLANGAHVFVSKRDQKASQFSQEVRAISSFGGVFDFVAGLYYMKSKFDLVQTVEVAGTRSQFFDAGQDLNAYAAYAEAYIEPVDRLRLTVGGRYTHEKKDFYIRFRNPVTGVITGQCPDAASLYGPCADPSVTFRKFTPRVTLDFRFTPDIMVYAGWSRGYRSGGWNSRATVTTAIGPYQPETVDSYEAGLRTTFWENRARANITVFRAEYKEKQEEVITASPINPLITQTQVQNASSATLQGFEGEFQLAPADWLNLRAAVGYIDGKYDEFLSAGVDVKDQRNLRYAPKWSVSFGGDATIPLEATGGEILLNANYKWTDRFATSIIRDTTGFNRDFIDAYATVDASIGYRHELGDRKTVNLSAFVQNAFHNDGRLYRKVITGPFAFASREVARTWGISLGFTY</sequence>
<feature type="domain" description="TonB-dependent receptor-like beta-barrel" evidence="14">
    <location>
        <begin position="299"/>
        <end position="715"/>
    </location>
</feature>
<evidence type="ECO:0000256" key="8">
    <source>
        <dbReference type="ARBA" id="ARBA00023077"/>
    </source>
</evidence>
<evidence type="ECO:0000259" key="15">
    <source>
        <dbReference type="Pfam" id="PF07715"/>
    </source>
</evidence>
<evidence type="ECO:0000256" key="6">
    <source>
        <dbReference type="ARBA" id="ARBA00023004"/>
    </source>
</evidence>
<dbReference type="Pfam" id="PF07715">
    <property type="entry name" value="Plug"/>
    <property type="match status" value="1"/>
</dbReference>
<dbReference type="InterPro" id="IPR012910">
    <property type="entry name" value="Plug_dom"/>
</dbReference>
<comment type="subcellular location">
    <subcellularLocation>
        <location evidence="1 11">Cell outer membrane</location>
        <topology evidence="1 11">Multi-pass membrane protein</topology>
    </subcellularLocation>
</comment>
<dbReference type="SUPFAM" id="SSF56935">
    <property type="entry name" value="Porins"/>
    <property type="match status" value="1"/>
</dbReference>
<evidence type="ECO:0000256" key="9">
    <source>
        <dbReference type="ARBA" id="ARBA00023136"/>
    </source>
</evidence>
<evidence type="ECO:0000256" key="12">
    <source>
        <dbReference type="RuleBase" id="RU003357"/>
    </source>
</evidence>
<reference evidence="16 17" key="1">
    <citation type="journal article" date="2015" name="G3 (Bethesda)">
        <title>Insights into Ongoing Evolution of the Hexachlorocyclohexane Catabolic Pathway from Comparative Genomics of Ten Sphingomonadaceae Strains.</title>
        <authorList>
            <person name="Pearce S.L."/>
            <person name="Oakeshott J.G."/>
            <person name="Pandey G."/>
        </authorList>
    </citation>
    <scope>NUCLEOTIDE SEQUENCE [LARGE SCALE GENOMIC DNA]</scope>
    <source>
        <strain evidence="16 17">LL02</strain>
    </source>
</reference>
<keyword evidence="2 11" id="KW-0813">Transport</keyword>
<evidence type="ECO:0000256" key="4">
    <source>
        <dbReference type="ARBA" id="ARBA00022496"/>
    </source>
</evidence>
<keyword evidence="17" id="KW-1185">Reference proteome</keyword>
<dbReference type="PATRIC" id="fig|1114963.3.peg.3418"/>
<protein>
    <recommendedName>
        <fullName evidence="18">TonB-denpendent receptor</fullName>
    </recommendedName>
</protein>
<dbReference type="Proteomes" id="UP000052268">
    <property type="component" value="Unassembled WGS sequence"/>
</dbReference>
<feature type="signal peptide" evidence="13">
    <location>
        <begin position="1"/>
        <end position="21"/>
    </location>
</feature>
<dbReference type="Gene3D" id="2.40.170.20">
    <property type="entry name" value="TonB-dependent receptor, beta-barrel domain"/>
    <property type="match status" value="1"/>
</dbReference>
<evidence type="ECO:0000256" key="13">
    <source>
        <dbReference type="SAM" id="SignalP"/>
    </source>
</evidence>
<evidence type="ECO:0000256" key="1">
    <source>
        <dbReference type="ARBA" id="ARBA00004571"/>
    </source>
</evidence>
<keyword evidence="9 11" id="KW-0472">Membrane</keyword>
<dbReference type="PROSITE" id="PS52016">
    <property type="entry name" value="TONB_DEPENDENT_REC_3"/>
    <property type="match status" value="1"/>
</dbReference>
<organism evidence="16 17">
    <name type="scientific">Novosphingobium barchaimii LL02</name>
    <dbReference type="NCBI Taxonomy" id="1114963"/>
    <lineage>
        <taxon>Bacteria</taxon>
        <taxon>Pseudomonadati</taxon>
        <taxon>Pseudomonadota</taxon>
        <taxon>Alphaproteobacteria</taxon>
        <taxon>Sphingomonadales</taxon>
        <taxon>Sphingomonadaceae</taxon>
        <taxon>Novosphingobium</taxon>
    </lineage>
</organism>
<dbReference type="PANTHER" id="PTHR32552:SF81">
    <property type="entry name" value="TONB-DEPENDENT OUTER MEMBRANE RECEPTOR"/>
    <property type="match status" value="1"/>
</dbReference>
<evidence type="ECO:0000313" key="17">
    <source>
        <dbReference type="Proteomes" id="UP000052268"/>
    </source>
</evidence>
<evidence type="ECO:0000259" key="14">
    <source>
        <dbReference type="Pfam" id="PF00593"/>
    </source>
</evidence>
<dbReference type="PANTHER" id="PTHR32552">
    <property type="entry name" value="FERRICHROME IRON RECEPTOR-RELATED"/>
    <property type="match status" value="1"/>
</dbReference>
<evidence type="ECO:0008006" key="18">
    <source>
        <dbReference type="Google" id="ProtNLM"/>
    </source>
</evidence>
<keyword evidence="13" id="KW-0732">Signal</keyword>
<name>A0A0J7XPL6_9SPHN</name>
<keyword evidence="7" id="KW-0406">Ion transport</keyword>
<evidence type="ECO:0000256" key="11">
    <source>
        <dbReference type="PROSITE-ProRule" id="PRU01360"/>
    </source>
</evidence>
<dbReference type="GO" id="GO:0009279">
    <property type="term" value="C:cell outer membrane"/>
    <property type="evidence" value="ECO:0007669"/>
    <property type="project" value="UniProtKB-SubCell"/>
</dbReference>
<keyword evidence="4" id="KW-0410">Iron transport</keyword>
<keyword evidence="6" id="KW-0408">Iron</keyword>
<feature type="chain" id="PRO_5005291612" description="TonB-denpendent receptor" evidence="13">
    <location>
        <begin position="22"/>
        <end position="751"/>
    </location>
</feature>
<dbReference type="AlphaFoldDB" id="A0A0J7XPL6"/>
<keyword evidence="10 11" id="KW-0998">Cell outer membrane</keyword>
<comment type="caution">
    <text evidence="16">The sequence shown here is derived from an EMBL/GenBank/DDBJ whole genome shotgun (WGS) entry which is preliminary data.</text>
</comment>
<gene>
    <name evidence="16" type="ORF">V474_22890</name>
</gene>
<evidence type="ECO:0000256" key="2">
    <source>
        <dbReference type="ARBA" id="ARBA00022448"/>
    </source>
</evidence>
<keyword evidence="3 11" id="KW-1134">Transmembrane beta strand</keyword>
<keyword evidence="5 11" id="KW-0812">Transmembrane</keyword>
<evidence type="ECO:0000256" key="5">
    <source>
        <dbReference type="ARBA" id="ARBA00022692"/>
    </source>
</evidence>
<dbReference type="RefSeq" id="WP_059152496.1">
    <property type="nucleotide sequence ID" value="NZ_KQ130455.1"/>
</dbReference>